<dbReference type="InterPro" id="IPR001647">
    <property type="entry name" value="HTH_TetR"/>
</dbReference>
<dbReference type="Pfam" id="PF00440">
    <property type="entry name" value="TetR_N"/>
    <property type="match status" value="1"/>
</dbReference>
<evidence type="ECO:0000256" key="5">
    <source>
        <dbReference type="SAM" id="MobiDB-lite"/>
    </source>
</evidence>
<dbReference type="PANTHER" id="PTHR30055:SF234">
    <property type="entry name" value="HTH-TYPE TRANSCRIPTIONAL REGULATOR BETI"/>
    <property type="match status" value="1"/>
</dbReference>
<dbReference type="Proteomes" id="UP001139486">
    <property type="component" value="Unassembled WGS sequence"/>
</dbReference>
<dbReference type="SUPFAM" id="SSF46689">
    <property type="entry name" value="Homeodomain-like"/>
    <property type="match status" value="1"/>
</dbReference>
<dbReference type="InterPro" id="IPR023772">
    <property type="entry name" value="DNA-bd_HTH_TetR-type_CS"/>
</dbReference>
<protein>
    <submittedName>
        <fullName evidence="7">TetR/AcrR family transcriptional regulator</fullName>
    </submittedName>
</protein>
<dbReference type="Gene3D" id="1.10.357.10">
    <property type="entry name" value="Tetracycline Repressor, domain 2"/>
    <property type="match status" value="1"/>
</dbReference>
<dbReference type="InterPro" id="IPR009057">
    <property type="entry name" value="Homeodomain-like_sf"/>
</dbReference>
<evidence type="ECO:0000256" key="2">
    <source>
        <dbReference type="ARBA" id="ARBA00023125"/>
    </source>
</evidence>
<keyword evidence="8" id="KW-1185">Reference proteome</keyword>
<dbReference type="PROSITE" id="PS01081">
    <property type="entry name" value="HTH_TETR_1"/>
    <property type="match status" value="1"/>
</dbReference>
<dbReference type="PRINTS" id="PR00455">
    <property type="entry name" value="HTHTETR"/>
</dbReference>
<dbReference type="GO" id="GO:0003700">
    <property type="term" value="F:DNA-binding transcription factor activity"/>
    <property type="evidence" value="ECO:0007669"/>
    <property type="project" value="TreeGrafter"/>
</dbReference>
<dbReference type="PANTHER" id="PTHR30055">
    <property type="entry name" value="HTH-TYPE TRANSCRIPTIONAL REGULATOR RUTR"/>
    <property type="match status" value="1"/>
</dbReference>
<keyword evidence="2 4" id="KW-0238">DNA-binding</keyword>
<dbReference type="EMBL" id="JAMLDY010000004">
    <property type="protein sequence ID" value="MCP3734013.1"/>
    <property type="molecule type" value="Genomic_DNA"/>
</dbReference>
<evidence type="ECO:0000256" key="4">
    <source>
        <dbReference type="PROSITE-ProRule" id="PRU00335"/>
    </source>
</evidence>
<accession>A0A9X2HUZ8</accession>
<keyword evidence="1" id="KW-0805">Transcription regulation</keyword>
<proteinExistence type="predicted"/>
<dbReference type="RefSeq" id="WP_254288022.1">
    <property type="nucleotide sequence ID" value="NZ_JAMLDY010000004.1"/>
</dbReference>
<name>A0A9X2HUZ8_9SPHN</name>
<feature type="region of interest" description="Disordered" evidence="5">
    <location>
        <begin position="213"/>
        <end position="232"/>
    </location>
</feature>
<evidence type="ECO:0000256" key="3">
    <source>
        <dbReference type="ARBA" id="ARBA00023163"/>
    </source>
</evidence>
<reference evidence="7" key="1">
    <citation type="submission" date="2022-05" db="EMBL/GenBank/DDBJ databases">
        <title>Sphingomonas sp. strain RP10 Genome sequencing and assembly.</title>
        <authorList>
            <person name="Kim I."/>
        </authorList>
    </citation>
    <scope>NUCLEOTIDE SEQUENCE</scope>
    <source>
        <strain evidence="7">RP10</strain>
    </source>
</reference>
<organism evidence="7 8">
    <name type="scientific">Sphingomonas liriopis</name>
    <dbReference type="NCBI Taxonomy" id="2949094"/>
    <lineage>
        <taxon>Bacteria</taxon>
        <taxon>Pseudomonadati</taxon>
        <taxon>Pseudomonadota</taxon>
        <taxon>Alphaproteobacteria</taxon>
        <taxon>Sphingomonadales</taxon>
        <taxon>Sphingomonadaceae</taxon>
        <taxon>Sphingomonas</taxon>
    </lineage>
</organism>
<sequence length="232" mass="26087">MAIASTPARIVPVPPTGKKAAATYERLIASAGELLGEIGFEKLTTNAICKRAKLTPPALYRYFKDKHEIVEVLALRLLQRQNDAFAVWLLENRSGVLLDKPATSIADWYRKAAEIVATEPGAMWTMRALRAMPILAHIRVESQRETTDRLMALYSHILPQMDRELMWSRIRIWVEIGWIVDELAMEEDLIPHDLLFHEVARIVEAPITRRMTDPAPADRSVAADRTTPAAAG</sequence>
<evidence type="ECO:0000259" key="6">
    <source>
        <dbReference type="PROSITE" id="PS50977"/>
    </source>
</evidence>
<dbReference type="GO" id="GO:0000976">
    <property type="term" value="F:transcription cis-regulatory region binding"/>
    <property type="evidence" value="ECO:0007669"/>
    <property type="project" value="TreeGrafter"/>
</dbReference>
<dbReference type="InterPro" id="IPR050109">
    <property type="entry name" value="HTH-type_TetR-like_transc_reg"/>
</dbReference>
<evidence type="ECO:0000313" key="7">
    <source>
        <dbReference type="EMBL" id="MCP3734013.1"/>
    </source>
</evidence>
<evidence type="ECO:0000256" key="1">
    <source>
        <dbReference type="ARBA" id="ARBA00023015"/>
    </source>
</evidence>
<feature type="domain" description="HTH tetR-type" evidence="6">
    <location>
        <begin position="21"/>
        <end position="81"/>
    </location>
</feature>
<keyword evidence="3" id="KW-0804">Transcription</keyword>
<dbReference type="PROSITE" id="PS50977">
    <property type="entry name" value="HTH_TETR_2"/>
    <property type="match status" value="1"/>
</dbReference>
<gene>
    <name evidence="7" type="ORF">M9979_03870</name>
</gene>
<comment type="caution">
    <text evidence="7">The sequence shown here is derived from an EMBL/GenBank/DDBJ whole genome shotgun (WGS) entry which is preliminary data.</text>
</comment>
<feature type="DNA-binding region" description="H-T-H motif" evidence="4">
    <location>
        <begin position="44"/>
        <end position="63"/>
    </location>
</feature>
<evidence type="ECO:0000313" key="8">
    <source>
        <dbReference type="Proteomes" id="UP001139486"/>
    </source>
</evidence>
<dbReference type="AlphaFoldDB" id="A0A9X2HUZ8"/>